<reference evidence="15" key="1">
    <citation type="submission" date="2017-12" db="EMBL/GenBank/DDBJ databases">
        <authorList>
            <consortium name="DOE Joint Genome Institute"/>
            <person name="Mondo S.J."/>
            <person name="Kjaerbolling I."/>
            <person name="Vesth T.C."/>
            <person name="Frisvad J.C."/>
            <person name="Nybo J.L."/>
            <person name="Theobald S."/>
            <person name="Kuo A."/>
            <person name="Bowyer P."/>
            <person name="Matsuda Y."/>
            <person name="Lyhne E.K."/>
            <person name="Kogle M.E."/>
            <person name="Clum A."/>
            <person name="Lipzen A."/>
            <person name="Salamov A."/>
            <person name="Ngan C.Y."/>
            <person name="Daum C."/>
            <person name="Chiniquy J."/>
            <person name="Barry K."/>
            <person name="LaButti K."/>
            <person name="Haridas S."/>
            <person name="Simmons B.A."/>
            <person name="Magnuson J.K."/>
            <person name="Mortensen U.H."/>
            <person name="Larsen T.O."/>
            <person name="Grigoriev I.V."/>
            <person name="Baker S.E."/>
            <person name="Andersen M.R."/>
            <person name="Nordberg H.P."/>
            <person name="Cantor M.N."/>
            <person name="Hua S.X."/>
        </authorList>
    </citation>
    <scope>NUCLEOTIDE SEQUENCE [LARGE SCALE GENOMIC DNA]</scope>
    <source>
        <strain evidence="15">IBT 19404</strain>
    </source>
</reference>
<proteinExistence type="inferred from homology"/>
<evidence type="ECO:0000259" key="12">
    <source>
        <dbReference type="Pfam" id="PF07774"/>
    </source>
</evidence>
<keyword evidence="5 11" id="KW-0812">Transmembrane</keyword>
<organism evidence="14 15">
    <name type="scientific">Aspergillus taichungensis</name>
    <dbReference type="NCBI Taxonomy" id="482145"/>
    <lineage>
        <taxon>Eukaryota</taxon>
        <taxon>Fungi</taxon>
        <taxon>Dikarya</taxon>
        <taxon>Ascomycota</taxon>
        <taxon>Pezizomycotina</taxon>
        <taxon>Eurotiomycetes</taxon>
        <taxon>Eurotiomycetidae</taxon>
        <taxon>Eurotiales</taxon>
        <taxon>Aspergillaceae</taxon>
        <taxon>Aspergillus</taxon>
        <taxon>Aspergillus subgen. Circumdati</taxon>
    </lineage>
</organism>
<evidence type="ECO:0000256" key="2">
    <source>
        <dbReference type="ARBA" id="ARBA00007904"/>
    </source>
</evidence>
<evidence type="ECO:0000256" key="8">
    <source>
        <dbReference type="ARBA" id="ARBA00022989"/>
    </source>
</evidence>
<keyword evidence="9 11" id="KW-0472">Membrane</keyword>
<gene>
    <name evidence="14" type="ORF">BDW42DRAFT_168617</name>
</gene>
<comment type="subcellular location">
    <subcellularLocation>
        <location evidence="1">Endoplasmic reticulum membrane</location>
        <topology evidence="1">Single-pass type I membrane protein</topology>
    </subcellularLocation>
</comment>
<dbReference type="InterPro" id="IPR015943">
    <property type="entry name" value="WD40/YVTN_repeat-like_dom_sf"/>
</dbReference>
<keyword evidence="8 11" id="KW-1133">Transmembrane helix</keyword>
<name>A0A2J5HVY3_9EURO</name>
<evidence type="ECO:0000256" key="5">
    <source>
        <dbReference type="ARBA" id="ARBA00022692"/>
    </source>
</evidence>
<evidence type="ECO:0000256" key="11">
    <source>
        <dbReference type="SAM" id="Phobius"/>
    </source>
</evidence>
<evidence type="ECO:0000313" key="15">
    <source>
        <dbReference type="Proteomes" id="UP000235023"/>
    </source>
</evidence>
<feature type="transmembrane region" description="Helical" evidence="11">
    <location>
        <begin position="962"/>
        <end position="982"/>
    </location>
</feature>
<dbReference type="PANTHER" id="PTHR21573:SF0">
    <property type="entry name" value="ER MEMBRANE PROTEIN COMPLEX SUBUNIT 1"/>
    <property type="match status" value="1"/>
</dbReference>
<evidence type="ECO:0000259" key="13">
    <source>
        <dbReference type="Pfam" id="PF25293"/>
    </source>
</evidence>
<evidence type="ECO:0000256" key="4">
    <source>
        <dbReference type="ARBA" id="ARBA00020824"/>
    </source>
</evidence>
<dbReference type="Gene3D" id="2.130.10.10">
    <property type="entry name" value="YVTN repeat-like/Quinoprotein amine dehydrogenase"/>
    <property type="match status" value="2"/>
</dbReference>
<comment type="similarity">
    <text evidence="2">Belongs to the EMC1 family.</text>
</comment>
<dbReference type="Proteomes" id="UP000235023">
    <property type="component" value="Unassembled WGS sequence"/>
</dbReference>
<evidence type="ECO:0000256" key="6">
    <source>
        <dbReference type="ARBA" id="ARBA00022729"/>
    </source>
</evidence>
<dbReference type="EMBL" id="KZ559535">
    <property type="protein sequence ID" value="PLN81577.1"/>
    <property type="molecule type" value="Genomic_DNA"/>
</dbReference>
<dbReference type="InterPro" id="IPR011678">
    <property type="entry name" value="EMC1_C"/>
</dbReference>
<feature type="domain" description="ER membrane protein complex subunit 1 C-terminal" evidence="12">
    <location>
        <begin position="771"/>
        <end position="991"/>
    </location>
</feature>
<sequence>MASPPPVVPYTAAPQLDITTAGSLSIHPHPCFLRQSSASSNDQFPPEVIIMRLQATLLWLASCVPSAVAIYPDEVNHVDFHHALLGVPTPESTFFLRPPSSSNASLLYTLSEDSLVGAINPRDGSPLWRQNVSRSSQPDHGPGLLRASDGVSSIVSAVGDYVSSWSALDGKLVWENWFVDESLVDLELLHLADPHAVPASKDTVALFGGKAGVVRRLDGESGDVKWEYKDESGETPFQVSSSSTEVFYISLQSGLLKGTKVKVTSLDPVTGRQTRQVTLNSESDVSGPESILFVGANTASPLIVWADKSQKILKVNVIGSKKVSSLNIENTSGQEIRSVVIHAPHQLNSLPHFLVHYQTESSSWAEVYHVDLNTEAVTKAYSLPRVQGWSVFATSNKDANVFFTRITEAELTVVSSASHGILGRWPLQTPPKERFLHAVAEVVAKGESVAVRSAAVLESGDWQLIRNGQNEWTRYEALAGAQAASWAEADTQEDLAHQLQVEGHESIYGAYVHRVKRHVKDLEHLPEWLKELPKRILTSILSDEVSNLDGFGVSKTVIVATRNGRVYALDSGKHGAVSWSVKVSQGETWDVKAIITQPGYATVYPDDGSSVTLNVTSGGIVKRTSATTKIRSVAVVSDDGTPSTIGINGKGAPLEPLSGPGFFVTSSDDGRVLGWAASNNKVPVWEFAPAPGQKIVRAVARPSHDPVASIGKVLGDRSVLYKYLNPNLVLVTAVGDSSATFYLLDAVSGNLLYTTTQEGVDTTQPIASTISENWFAYSFLAHPVHPSDAMGYQLVISELYESPIPNDRGPLGAAANFSSIHDLLPLPHVISQAFVIPEPISHMGVTETRQGITIRQLLCYLPSTNSLVGIPRPFLDPRRPVDRDPTANEAEEGLIRYSPYLEFDGKWYLSHVRDVIGISNILSSPTLLESTSLVFAFGWDIFGTRATPSQAFDILGKGFSKLQLLATVVALGVGVVFLAPMVRRKQVNMIWNA</sequence>
<dbReference type="PANTHER" id="PTHR21573">
    <property type="entry name" value="ER MEMBRANE PROTEIN COMPLEX SUBUNIT 1"/>
    <property type="match status" value="1"/>
</dbReference>
<keyword evidence="6" id="KW-0732">Signal</keyword>
<dbReference type="Pfam" id="PF25293">
    <property type="entry name" value="Beta-prop_EMC1_N"/>
    <property type="match status" value="1"/>
</dbReference>
<dbReference type="SUPFAM" id="SSF50998">
    <property type="entry name" value="Quinoprotein alcohol dehydrogenase-like"/>
    <property type="match status" value="1"/>
</dbReference>
<evidence type="ECO:0000313" key="14">
    <source>
        <dbReference type="EMBL" id="PLN81577.1"/>
    </source>
</evidence>
<keyword evidence="15" id="KW-1185">Reference proteome</keyword>
<dbReference type="InterPro" id="IPR011047">
    <property type="entry name" value="Quinoprotein_ADH-like_sf"/>
</dbReference>
<dbReference type="GO" id="GO:0072546">
    <property type="term" value="C:EMC complex"/>
    <property type="evidence" value="ECO:0007669"/>
    <property type="project" value="InterPro"/>
</dbReference>
<dbReference type="SMART" id="SM00564">
    <property type="entry name" value="PQQ"/>
    <property type="match status" value="3"/>
</dbReference>
<evidence type="ECO:0000256" key="9">
    <source>
        <dbReference type="ARBA" id="ARBA00023136"/>
    </source>
</evidence>
<dbReference type="InterPro" id="IPR058545">
    <property type="entry name" value="Beta-prop_EMC1_1st"/>
</dbReference>
<accession>A0A2J5HVY3</accession>
<keyword evidence="10" id="KW-0325">Glycoprotein</keyword>
<comment type="subunit">
    <text evidence="3">Component of the ER membrane protein complex (EMC).</text>
</comment>
<dbReference type="GO" id="GO:0034975">
    <property type="term" value="P:protein folding in endoplasmic reticulum"/>
    <property type="evidence" value="ECO:0007669"/>
    <property type="project" value="TreeGrafter"/>
</dbReference>
<dbReference type="InterPro" id="IPR026895">
    <property type="entry name" value="EMC1"/>
</dbReference>
<feature type="domain" description="EMC1 first beta-propeller" evidence="13">
    <location>
        <begin position="69"/>
        <end position="476"/>
    </location>
</feature>
<protein>
    <recommendedName>
        <fullName evidence="4">ER membrane protein complex subunit 1</fullName>
    </recommendedName>
</protein>
<dbReference type="AlphaFoldDB" id="A0A2J5HVY3"/>
<dbReference type="OrthoDB" id="28092at2759"/>
<evidence type="ECO:0000256" key="1">
    <source>
        <dbReference type="ARBA" id="ARBA00004115"/>
    </source>
</evidence>
<evidence type="ECO:0000256" key="3">
    <source>
        <dbReference type="ARBA" id="ARBA00011276"/>
    </source>
</evidence>
<dbReference type="InterPro" id="IPR018391">
    <property type="entry name" value="PQQ_b-propeller_rpt"/>
</dbReference>
<dbReference type="Pfam" id="PF07774">
    <property type="entry name" value="EMC1_C"/>
    <property type="match status" value="1"/>
</dbReference>
<evidence type="ECO:0000256" key="10">
    <source>
        <dbReference type="ARBA" id="ARBA00023180"/>
    </source>
</evidence>
<keyword evidence="7" id="KW-0256">Endoplasmic reticulum</keyword>
<evidence type="ECO:0000256" key="7">
    <source>
        <dbReference type="ARBA" id="ARBA00022824"/>
    </source>
</evidence>